<accession>A0AAI9UT96</accession>
<evidence type="ECO:0000313" key="2">
    <source>
        <dbReference type="EMBL" id="KAK1462992.1"/>
    </source>
</evidence>
<feature type="region of interest" description="Disordered" evidence="1">
    <location>
        <begin position="38"/>
        <end position="81"/>
    </location>
</feature>
<comment type="caution">
    <text evidence="2">The sequence shown here is derived from an EMBL/GenBank/DDBJ whole genome shotgun (WGS) entry which is preliminary data.</text>
</comment>
<organism evidence="2 3">
    <name type="scientific">Colletotrichum cuscutae</name>
    <dbReference type="NCBI Taxonomy" id="1209917"/>
    <lineage>
        <taxon>Eukaryota</taxon>
        <taxon>Fungi</taxon>
        <taxon>Dikarya</taxon>
        <taxon>Ascomycota</taxon>
        <taxon>Pezizomycotina</taxon>
        <taxon>Sordariomycetes</taxon>
        <taxon>Hypocreomycetidae</taxon>
        <taxon>Glomerellales</taxon>
        <taxon>Glomerellaceae</taxon>
        <taxon>Colletotrichum</taxon>
        <taxon>Colletotrichum acutatum species complex</taxon>
    </lineage>
</organism>
<protein>
    <submittedName>
        <fullName evidence="2">Uncharacterized protein</fullName>
    </submittedName>
</protein>
<sequence length="147" mass="15888">MSSRGDYLLFSCLAPSPLGDRSARRLFEWPVEGGTTHLDVPSQLSGSFTERGLSGGGEETGGMSPPPEHPTTPTIQPVPPRTASSLPAVLRVVLICEDIEVSNAGWRVGRLTLCAVVSYYPIKWHDHSSYEQLEPSLPTLLDGGEEE</sequence>
<proteinExistence type="predicted"/>
<reference evidence="2" key="1">
    <citation type="submission" date="2016-11" db="EMBL/GenBank/DDBJ databases">
        <title>The genome sequence of Colletotrichum cuscutae.</title>
        <authorList>
            <person name="Baroncelli R."/>
        </authorList>
    </citation>
    <scope>NUCLEOTIDE SEQUENCE</scope>
    <source>
        <strain evidence="2">IMI 304802</strain>
    </source>
</reference>
<feature type="compositionally biased region" description="Pro residues" evidence="1">
    <location>
        <begin position="64"/>
        <end position="80"/>
    </location>
</feature>
<name>A0AAI9UT96_9PEZI</name>
<evidence type="ECO:0000256" key="1">
    <source>
        <dbReference type="SAM" id="MobiDB-lite"/>
    </source>
</evidence>
<evidence type="ECO:0000313" key="3">
    <source>
        <dbReference type="Proteomes" id="UP001239213"/>
    </source>
</evidence>
<dbReference type="AlphaFoldDB" id="A0AAI9UT96"/>
<keyword evidence="3" id="KW-1185">Reference proteome</keyword>
<dbReference type="EMBL" id="MPDP01000268">
    <property type="protein sequence ID" value="KAK1462992.1"/>
    <property type="molecule type" value="Genomic_DNA"/>
</dbReference>
<dbReference type="Proteomes" id="UP001239213">
    <property type="component" value="Unassembled WGS sequence"/>
</dbReference>
<gene>
    <name evidence="2" type="ORF">CCUS01_08397</name>
</gene>